<proteinExistence type="predicted"/>
<evidence type="ECO:0000313" key="4">
    <source>
        <dbReference type="EMBL" id="PIA92824.1"/>
    </source>
</evidence>
<evidence type="ECO:0000256" key="1">
    <source>
        <dbReference type="ARBA" id="ARBA00022603"/>
    </source>
</evidence>
<dbReference type="PANTHER" id="PTHR43861:SF1">
    <property type="entry name" value="TRANS-ACONITATE 2-METHYLTRANSFERASE"/>
    <property type="match status" value="1"/>
</dbReference>
<sequence length="331" mass="36214">MCTLVKPQQIYRLPIVFTRRGRAQRRLPHTIPLKTPTNIQSRTMSSSNPPKDHWSSQAYSSAAGFVPKLTSTVFSYLDPQKSDNILDIGCGDGELTAKIAAACSEGQVLGVDASKSFIDTANERYLKDGFGNMTFVLADATKLDSCREMGPGGVWDKAFSNAAMHWILRKEGIRKQFFQNVFKALKPGGTFVFEMGGSGNVAEVQTAAVAALVHVGGVSLQNARAASPWFFPSIDGMTKLLEGAGFQVEKCETEYRPSAVTEKKADGSGGLEGWVKLMCAEFIEVAPEEKREAVFKEIQELIDSVITREDGSQWLGYVRLRAIAKKNSDVD</sequence>
<keyword evidence="2 4" id="KW-0808">Transferase</keyword>
<dbReference type="Gene3D" id="3.40.50.150">
    <property type="entry name" value="Vaccinia Virus protein VP39"/>
    <property type="match status" value="1"/>
</dbReference>
<gene>
    <name evidence="4" type="ORF">CB0940_04207</name>
</gene>
<dbReference type="GO" id="GO:0008168">
    <property type="term" value="F:methyltransferase activity"/>
    <property type="evidence" value="ECO:0007669"/>
    <property type="project" value="UniProtKB-KW"/>
</dbReference>
<dbReference type="PANTHER" id="PTHR43861">
    <property type="entry name" value="TRANS-ACONITATE 2-METHYLTRANSFERASE-RELATED"/>
    <property type="match status" value="1"/>
</dbReference>
<protein>
    <submittedName>
        <fullName evidence="4">Putative methyltransferase</fullName>
    </submittedName>
</protein>
<keyword evidence="1 4" id="KW-0489">Methyltransferase</keyword>
<name>A0A2G5HJU0_CERBT</name>
<comment type="caution">
    <text evidence="4">The sequence shown here is derived from an EMBL/GenBank/DDBJ whole genome shotgun (WGS) entry which is preliminary data.</text>
</comment>
<dbReference type="CDD" id="cd02440">
    <property type="entry name" value="AdoMet_MTases"/>
    <property type="match status" value="1"/>
</dbReference>
<dbReference type="AlphaFoldDB" id="A0A2G5HJU0"/>
<evidence type="ECO:0000256" key="2">
    <source>
        <dbReference type="ARBA" id="ARBA00022679"/>
    </source>
</evidence>
<dbReference type="Proteomes" id="UP000230605">
    <property type="component" value="Chromosome 4"/>
</dbReference>
<dbReference type="SUPFAM" id="SSF53335">
    <property type="entry name" value="S-adenosyl-L-methionine-dependent methyltransferases"/>
    <property type="match status" value="1"/>
</dbReference>
<dbReference type="GO" id="GO:0032259">
    <property type="term" value="P:methylation"/>
    <property type="evidence" value="ECO:0007669"/>
    <property type="project" value="UniProtKB-KW"/>
</dbReference>
<organism evidence="4 5">
    <name type="scientific">Cercospora beticola</name>
    <name type="common">Sugarbeet leaf spot fungus</name>
    <dbReference type="NCBI Taxonomy" id="122368"/>
    <lineage>
        <taxon>Eukaryota</taxon>
        <taxon>Fungi</taxon>
        <taxon>Dikarya</taxon>
        <taxon>Ascomycota</taxon>
        <taxon>Pezizomycotina</taxon>
        <taxon>Dothideomycetes</taxon>
        <taxon>Dothideomycetidae</taxon>
        <taxon>Mycosphaerellales</taxon>
        <taxon>Mycosphaerellaceae</taxon>
        <taxon>Cercospora</taxon>
    </lineage>
</organism>
<dbReference type="InterPro" id="IPR029063">
    <property type="entry name" value="SAM-dependent_MTases_sf"/>
</dbReference>
<feature type="domain" description="Methyltransferase" evidence="3">
    <location>
        <begin position="85"/>
        <end position="189"/>
    </location>
</feature>
<dbReference type="InterPro" id="IPR041698">
    <property type="entry name" value="Methyltransf_25"/>
</dbReference>
<evidence type="ECO:0000313" key="5">
    <source>
        <dbReference type="Proteomes" id="UP000230605"/>
    </source>
</evidence>
<dbReference type="EMBL" id="LKMD01000105">
    <property type="protein sequence ID" value="PIA92824.1"/>
    <property type="molecule type" value="Genomic_DNA"/>
</dbReference>
<reference evidence="4 5" key="1">
    <citation type="submission" date="2015-10" db="EMBL/GenBank/DDBJ databases">
        <title>The cercosporin biosynthetic gene cluster was horizontally transferred to several fungal lineages and shown to be expanded in Cercospora beticola based on microsynteny with recipient genomes.</title>
        <authorList>
            <person name="De Jonge R."/>
            <person name="Ebert M.K."/>
            <person name="Suttle J.C."/>
            <person name="Jurick Ii W.M."/>
            <person name="Secor G.A."/>
            <person name="Thomma B.P."/>
            <person name="Van De Peer Y."/>
            <person name="Bolton M.D."/>
        </authorList>
    </citation>
    <scope>NUCLEOTIDE SEQUENCE [LARGE SCALE GENOMIC DNA]</scope>
    <source>
        <strain evidence="4 5">09-40</strain>
    </source>
</reference>
<accession>A0A2G5HJU0</accession>
<dbReference type="Pfam" id="PF13649">
    <property type="entry name" value="Methyltransf_25"/>
    <property type="match status" value="1"/>
</dbReference>
<dbReference type="OrthoDB" id="6329284at2759"/>
<evidence type="ECO:0000259" key="3">
    <source>
        <dbReference type="Pfam" id="PF13649"/>
    </source>
</evidence>